<dbReference type="AlphaFoldDB" id="A0AAD3DC40"/>
<protein>
    <submittedName>
        <fullName evidence="1">Uncharacterized protein</fullName>
    </submittedName>
</protein>
<dbReference type="InterPro" id="IPR024079">
    <property type="entry name" value="MetalloPept_cat_dom_sf"/>
</dbReference>
<accession>A0AAD3DC40</accession>
<evidence type="ECO:0000313" key="2">
    <source>
        <dbReference type="Proteomes" id="UP001054902"/>
    </source>
</evidence>
<dbReference type="Proteomes" id="UP001054902">
    <property type="component" value="Unassembled WGS sequence"/>
</dbReference>
<organism evidence="1 2">
    <name type="scientific">Chaetoceros tenuissimus</name>
    <dbReference type="NCBI Taxonomy" id="426638"/>
    <lineage>
        <taxon>Eukaryota</taxon>
        <taxon>Sar</taxon>
        <taxon>Stramenopiles</taxon>
        <taxon>Ochrophyta</taxon>
        <taxon>Bacillariophyta</taxon>
        <taxon>Coscinodiscophyceae</taxon>
        <taxon>Chaetocerotophycidae</taxon>
        <taxon>Chaetocerotales</taxon>
        <taxon>Chaetocerotaceae</taxon>
        <taxon>Chaetoceros</taxon>
    </lineage>
</organism>
<name>A0AAD3DC40_9STRA</name>
<gene>
    <name evidence="1" type="ORF">CTEN210_16385</name>
</gene>
<evidence type="ECO:0000313" key="1">
    <source>
        <dbReference type="EMBL" id="GFH59909.1"/>
    </source>
</evidence>
<proteinExistence type="predicted"/>
<dbReference type="GO" id="GO:0008237">
    <property type="term" value="F:metallopeptidase activity"/>
    <property type="evidence" value="ECO:0007669"/>
    <property type="project" value="InterPro"/>
</dbReference>
<sequence>MPKNKRKLLGDVFTNKSAAKAFKKNLINSKALDDSCRIRVVFINELKYPLKLCWVGESGSLHHYYTLEPCSPIISGLNKDGIQIQKKNSHLENTFTGHAFLLAHCPDDSDTEARIGKIVGGYRPMETTLKEEEEEHCIHIITVKERDSKRGFGIRRKRKIQLCVEEFTFDSTPLDTSDKLYDDLLIAGWKCKVEKGLFDNLDKDSKIAKVKKQLELDLENCSKNLPAKACKMLKEKVPIFINKSQKYGPKVAPVVGKGMCYHNDTDYLKRNGMSLEKVKSVELFEAGKYLDDHDLWYGEGGVMIHEMSHAYHDLFCKDGFENENVKNCYDSAMKEKLYDLVKVHSLDGGKEEAKAYACTNQMEYFAELSTAFLGGVGDDKELEFNKWYPFNRSQIKEHDPRAFKMLREIWEVDEAEE</sequence>
<dbReference type="SUPFAM" id="SSF49468">
    <property type="entry name" value="VHL"/>
    <property type="match status" value="1"/>
</dbReference>
<dbReference type="EMBL" id="BLLK01000069">
    <property type="protein sequence ID" value="GFH59909.1"/>
    <property type="molecule type" value="Genomic_DNA"/>
</dbReference>
<dbReference type="Gene3D" id="3.40.390.10">
    <property type="entry name" value="Collagenase (Catalytic Domain)"/>
    <property type="match status" value="1"/>
</dbReference>
<comment type="caution">
    <text evidence="1">The sequence shown here is derived from an EMBL/GenBank/DDBJ whole genome shotgun (WGS) entry which is preliminary data.</text>
</comment>
<dbReference type="InterPro" id="IPR036208">
    <property type="entry name" value="VHL_sf"/>
</dbReference>
<reference evidence="1 2" key="1">
    <citation type="journal article" date="2021" name="Sci. Rep.">
        <title>The genome of the diatom Chaetoceros tenuissimus carries an ancient integrated fragment of an extant virus.</title>
        <authorList>
            <person name="Hongo Y."/>
            <person name="Kimura K."/>
            <person name="Takaki Y."/>
            <person name="Yoshida Y."/>
            <person name="Baba S."/>
            <person name="Kobayashi G."/>
            <person name="Nagasaki K."/>
            <person name="Hano T."/>
            <person name="Tomaru Y."/>
        </authorList>
    </citation>
    <scope>NUCLEOTIDE SEQUENCE [LARGE SCALE GENOMIC DNA]</scope>
    <source>
        <strain evidence="1 2">NIES-3715</strain>
    </source>
</reference>
<dbReference type="SUPFAM" id="SSF55486">
    <property type="entry name" value="Metalloproteases ('zincins'), catalytic domain"/>
    <property type="match status" value="1"/>
</dbReference>
<keyword evidence="2" id="KW-1185">Reference proteome</keyword>